<evidence type="ECO:0000259" key="7">
    <source>
        <dbReference type="PROSITE" id="PS50967"/>
    </source>
</evidence>
<proteinExistence type="inferred from homology"/>
<dbReference type="SUPFAM" id="SSF47819">
    <property type="entry name" value="HRDC-like"/>
    <property type="match status" value="2"/>
</dbReference>
<dbReference type="InterPro" id="IPR036397">
    <property type="entry name" value="RNaseH_sf"/>
</dbReference>
<dbReference type="HAMAP" id="MF_01899">
    <property type="entry name" value="RNase_D"/>
    <property type="match status" value="1"/>
</dbReference>
<dbReference type="InterPro" id="IPR012337">
    <property type="entry name" value="RNaseH-like_sf"/>
</dbReference>
<dbReference type="AlphaFoldDB" id="D0WEC8"/>
<comment type="caution">
    <text evidence="8">The sequence shown here is derived from an EMBL/GenBank/DDBJ whole genome shotgun (WGS) entry which is preliminary data.</text>
</comment>
<keyword evidence="2 6" id="KW-0819">tRNA processing</keyword>
<comment type="cofactor">
    <cofactor evidence="6">
        <name>a divalent metal cation</name>
        <dbReference type="ChEBI" id="CHEBI:60240"/>
    </cofactor>
</comment>
<dbReference type="GeneID" id="85006833"/>
<dbReference type="EC" id="3.1.13.5" evidence="6"/>
<keyword evidence="3 6" id="KW-0540">Nuclease</keyword>
<feature type="domain" description="HRDC" evidence="7">
    <location>
        <begin position="209"/>
        <end position="289"/>
    </location>
</feature>
<dbReference type="SMART" id="SM00341">
    <property type="entry name" value="HRDC"/>
    <property type="match status" value="1"/>
</dbReference>
<evidence type="ECO:0000313" key="8">
    <source>
        <dbReference type="EMBL" id="EEZ62066.1"/>
    </source>
</evidence>
<dbReference type="GO" id="GO:0000166">
    <property type="term" value="F:nucleotide binding"/>
    <property type="evidence" value="ECO:0007669"/>
    <property type="project" value="InterPro"/>
</dbReference>
<evidence type="ECO:0000256" key="3">
    <source>
        <dbReference type="ARBA" id="ARBA00022722"/>
    </source>
</evidence>
<dbReference type="STRING" id="649764.HMPREF0762_00158"/>
<dbReference type="GO" id="GO:0042780">
    <property type="term" value="P:tRNA 3'-end processing"/>
    <property type="evidence" value="ECO:0007669"/>
    <property type="project" value="UniProtKB-UniRule"/>
</dbReference>
<reference evidence="8" key="1">
    <citation type="submission" date="2009-10" db="EMBL/GenBank/DDBJ databases">
        <authorList>
            <person name="Weinstock G."/>
            <person name="Sodergren E."/>
            <person name="Clifton S."/>
            <person name="Fulton L."/>
            <person name="Fulton B."/>
            <person name="Courtney L."/>
            <person name="Fronick C."/>
            <person name="Harrison M."/>
            <person name="Strong C."/>
            <person name="Farmer C."/>
            <person name="Delahaunty K."/>
            <person name="Markovic C."/>
            <person name="Hall O."/>
            <person name="Minx P."/>
            <person name="Tomlinson C."/>
            <person name="Mitreva M."/>
            <person name="Nelson J."/>
            <person name="Hou S."/>
            <person name="Wollam A."/>
            <person name="Pepin K.H."/>
            <person name="Johnson M."/>
            <person name="Bhonagiri V."/>
            <person name="Nash W.E."/>
            <person name="Warren W."/>
            <person name="Chinwalla A."/>
            <person name="Mardis E.R."/>
            <person name="Wilson R.K."/>
        </authorList>
    </citation>
    <scope>NUCLEOTIDE SEQUENCE [LARGE SCALE GENOMIC DNA]</scope>
    <source>
        <strain evidence="8">ATCC 700122</strain>
    </source>
</reference>
<dbReference type="Pfam" id="PF00570">
    <property type="entry name" value="HRDC"/>
    <property type="match status" value="1"/>
</dbReference>
<dbReference type="RefSeq" id="WP_006361402.1">
    <property type="nucleotide sequence ID" value="NZ_GG700630.1"/>
</dbReference>
<dbReference type="InterPro" id="IPR002562">
    <property type="entry name" value="3'-5'_exonuclease_dom"/>
</dbReference>
<keyword evidence="5 6" id="KW-0269">Exonuclease</keyword>
<dbReference type="InterPro" id="IPR002121">
    <property type="entry name" value="HRDC_dom"/>
</dbReference>
<dbReference type="InterPro" id="IPR006292">
    <property type="entry name" value="RNase_D"/>
</dbReference>
<dbReference type="HOGENOM" id="CLU_042387_0_0_11"/>
<dbReference type="eggNOG" id="COG0349">
    <property type="taxonomic scope" value="Bacteria"/>
</dbReference>
<dbReference type="Gene3D" id="1.10.150.80">
    <property type="entry name" value="HRDC domain"/>
    <property type="match status" value="1"/>
</dbReference>
<dbReference type="InterPro" id="IPR044876">
    <property type="entry name" value="HRDC_dom_sf"/>
</dbReference>
<dbReference type="CDD" id="cd06142">
    <property type="entry name" value="RNaseD_exo"/>
    <property type="match status" value="1"/>
</dbReference>
<dbReference type="GO" id="GO:0003676">
    <property type="term" value="F:nucleic acid binding"/>
    <property type="evidence" value="ECO:0007669"/>
    <property type="project" value="InterPro"/>
</dbReference>
<evidence type="ECO:0000313" key="9">
    <source>
        <dbReference type="Proteomes" id="UP000006001"/>
    </source>
</evidence>
<accession>D0WEC8</accession>
<dbReference type="SMART" id="SM00474">
    <property type="entry name" value="35EXOc"/>
    <property type="match status" value="1"/>
</dbReference>
<dbReference type="Gene3D" id="3.30.420.10">
    <property type="entry name" value="Ribonuclease H-like superfamily/Ribonuclease H"/>
    <property type="match status" value="1"/>
</dbReference>
<dbReference type="InterPro" id="IPR051086">
    <property type="entry name" value="RNase_D-like"/>
</dbReference>
<keyword evidence="1 6" id="KW-0963">Cytoplasm</keyword>
<keyword evidence="9" id="KW-1185">Reference proteome</keyword>
<dbReference type="GO" id="GO:0033890">
    <property type="term" value="F:ribonuclease D activity"/>
    <property type="evidence" value="ECO:0007669"/>
    <property type="project" value="UniProtKB-UniRule"/>
</dbReference>
<comment type="similarity">
    <text evidence="6">Belongs to the RNase D family.</text>
</comment>
<evidence type="ECO:0000256" key="6">
    <source>
        <dbReference type="HAMAP-Rule" id="MF_01899"/>
    </source>
</evidence>
<protein>
    <recommendedName>
        <fullName evidence="6">Ribonuclease D</fullName>
        <shortName evidence="6">RNase D</shortName>
        <ecNumber evidence="6">3.1.13.5</ecNumber>
    </recommendedName>
</protein>
<comment type="subcellular location">
    <subcellularLocation>
        <location evidence="6">Cytoplasm</location>
    </subcellularLocation>
</comment>
<dbReference type="GO" id="GO:0005737">
    <property type="term" value="C:cytoplasm"/>
    <property type="evidence" value="ECO:0007669"/>
    <property type="project" value="UniProtKB-SubCell"/>
</dbReference>
<dbReference type="EMBL" id="ACUX02000004">
    <property type="protein sequence ID" value="EEZ62066.1"/>
    <property type="molecule type" value="Genomic_DNA"/>
</dbReference>
<sequence>MPLYITDTKQLEEFVAFARTCDVVAIDTEFLRERCYWAKLCLIQLGTDERSVVVDPLKVHDLSPLRDLMVDTSVVKVFHAATQDLDILFHELDVMPDPIFDTQVAAALLGQTVQVGYGTLVLNECGVRLKKADSFTDWARRPLSSSQINYALEDVVYLPRIYRQLTERLEALGRASWLEHDFAELVDPSRYRVDPENRWRHLKNVNQLSGRQLACAKHVAAWRERKAMERNIPRKAVLSDVQIVEICRREPRSIDDMFMVRGVASALSTKEARDVLSACKKGLETPDDECPSLARAPRGEQNVDAQTALLAALVHQRARENSIAFSAITSNAELARIARGHTDDCDLLKGWRRAIAGKDVLKLMAGKFTLTIKDGQLRVSKRRLRSGKPKDPTELSAAV</sequence>
<comment type="catalytic activity">
    <reaction evidence="6">
        <text>Exonucleolytic cleavage that removes extra residues from the 3'-terminus of tRNA to produce 5'-mononucleotides.</text>
        <dbReference type="EC" id="3.1.13.5"/>
    </reaction>
</comment>
<gene>
    <name evidence="6 8" type="primary">rnd</name>
    <name evidence="8" type="ORF">HMPREF0762_00158</name>
</gene>
<name>D0WEC8_SLAES</name>
<comment type="function">
    <text evidence="6">Exonuclease involved in the 3' processing of various precursor tRNAs. Initiates hydrolysis at the 3'-terminus of an RNA molecule and releases 5'-mononucleotides.</text>
</comment>
<dbReference type="PANTHER" id="PTHR47649">
    <property type="entry name" value="RIBONUCLEASE D"/>
    <property type="match status" value="1"/>
</dbReference>
<organism evidence="8 9">
    <name type="scientific">Slackia exigua (strain ATCC 700122 / DSM 15923 / CIP 105133 / JCM 11022 / KCTC 5966 / S-7)</name>
    <dbReference type="NCBI Taxonomy" id="649764"/>
    <lineage>
        <taxon>Bacteria</taxon>
        <taxon>Bacillati</taxon>
        <taxon>Actinomycetota</taxon>
        <taxon>Coriobacteriia</taxon>
        <taxon>Eggerthellales</taxon>
        <taxon>Eggerthellaceae</taxon>
        <taxon>Slackia</taxon>
    </lineage>
</organism>
<dbReference type="PROSITE" id="PS50967">
    <property type="entry name" value="HRDC"/>
    <property type="match status" value="1"/>
</dbReference>
<evidence type="ECO:0000256" key="1">
    <source>
        <dbReference type="ARBA" id="ARBA00022490"/>
    </source>
</evidence>
<evidence type="ECO:0000256" key="5">
    <source>
        <dbReference type="ARBA" id="ARBA00022839"/>
    </source>
</evidence>
<evidence type="ECO:0000256" key="2">
    <source>
        <dbReference type="ARBA" id="ARBA00022694"/>
    </source>
</evidence>
<dbReference type="GO" id="GO:0008408">
    <property type="term" value="F:3'-5' exonuclease activity"/>
    <property type="evidence" value="ECO:0007669"/>
    <property type="project" value="InterPro"/>
</dbReference>
<keyword evidence="4 6" id="KW-0378">Hydrolase</keyword>
<dbReference type="PANTHER" id="PTHR47649:SF1">
    <property type="entry name" value="RIBONUCLEASE D"/>
    <property type="match status" value="1"/>
</dbReference>
<dbReference type="NCBIfam" id="TIGR01388">
    <property type="entry name" value="rnd"/>
    <property type="match status" value="1"/>
</dbReference>
<dbReference type="InterPro" id="IPR010997">
    <property type="entry name" value="HRDC-like_sf"/>
</dbReference>
<dbReference type="Pfam" id="PF01612">
    <property type="entry name" value="DNA_pol_A_exo1"/>
    <property type="match status" value="1"/>
</dbReference>
<dbReference type="Proteomes" id="UP000006001">
    <property type="component" value="Unassembled WGS sequence"/>
</dbReference>
<dbReference type="SUPFAM" id="SSF53098">
    <property type="entry name" value="Ribonuclease H-like"/>
    <property type="match status" value="1"/>
</dbReference>
<evidence type="ECO:0000256" key="4">
    <source>
        <dbReference type="ARBA" id="ARBA00022801"/>
    </source>
</evidence>